<dbReference type="SUPFAM" id="SSF53756">
    <property type="entry name" value="UDP-Glycosyltransferase/glycogen phosphorylase"/>
    <property type="match status" value="1"/>
</dbReference>
<dbReference type="Proteomes" id="UP000285092">
    <property type="component" value="Unassembled WGS sequence"/>
</dbReference>
<evidence type="ECO:0000259" key="1">
    <source>
        <dbReference type="Pfam" id="PF00534"/>
    </source>
</evidence>
<comment type="caution">
    <text evidence="3">The sequence shown here is derived from an EMBL/GenBank/DDBJ whole genome shotgun (WGS) entry which is preliminary data.</text>
</comment>
<dbReference type="CDD" id="cd03801">
    <property type="entry name" value="GT4_PimA-like"/>
    <property type="match status" value="1"/>
</dbReference>
<evidence type="ECO:0000313" key="3">
    <source>
        <dbReference type="EMBL" id="RIV79643.1"/>
    </source>
</evidence>
<organism evidence="3 4">
    <name type="scientific">Pelagerythrobacter aerophilus</name>
    <dbReference type="NCBI Taxonomy" id="2306995"/>
    <lineage>
        <taxon>Bacteria</taxon>
        <taxon>Pseudomonadati</taxon>
        <taxon>Pseudomonadota</taxon>
        <taxon>Alphaproteobacteria</taxon>
        <taxon>Sphingomonadales</taxon>
        <taxon>Erythrobacteraceae</taxon>
        <taxon>Pelagerythrobacter</taxon>
    </lineage>
</organism>
<feature type="domain" description="Glycosyl transferase family 1" evidence="1">
    <location>
        <begin position="200"/>
        <end position="354"/>
    </location>
</feature>
<gene>
    <name evidence="3" type="ORF">D2V04_06685</name>
</gene>
<name>A0A418NK22_9SPHN</name>
<dbReference type="Pfam" id="PF13439">
    <property type="entry name" value="Glyco_transf_4"/>
    <property type="match status" value="1"/>
</dbReference>
<keyword evidence="3" id="KW-0808">Transferase</keyword>
<dbReference type="InterPro" id="IPR028098">
    <property type="entry name" value="Glyco_trans_4-like_N"/>
</dbReference>
<dbReference type="PANTHER" id="PTHR12526">
    <property type="entry name" value="GLYCOSYLTRANSFERASE"/>
    <property type="match status" value="1"/>
</dbReference>
<sequence>MSAAGRGKARILHLHSTFAAGGKELRSVRLINAFGPKVSHAIVSAEPDRMEAAQHILRQIPVTYPRDFPELKGKPTPGRLQRLARAMQGYDLVLTYNWGAMNAVMAHTAFRDTFRLPALIHHEDGFNEDERKRLKPMRNWFRKIALGRTNGLVVPSETLEGIALQVWEQPIGRVKHIPNGIDTKAFAKRPKPDALRGVVKRKGEFWVGTLAGLRPVKNLPRLVRAFRHLPEDWHLVIVGEGPERDAIRAEADEYNIGHRVHLPGFAPHPERYVGLFDIFALSSDSEQFPISLVEAMAAGLPVVAPAVGDLAEMVSEANAPLIGPAGDESALAQGLAQLAGDPGLRDRLGQANREKARASYDEKPMIAAYRRLYSSAMDNDALN</sequence>
<dbReference type="EMBL" id="QXFK01000014">
    <property type="protein sequence ID" value="RIV79643.1"/>
    <property type="molecule type" value="Genomic_DNA"/>
</dbReference>
<dbReference type="RefSeq" id="WP_119512475.1">
    <property type="nucleotide sequence ID" value="NZ_QXFK01000014.1"/>
</dbReference>
<dbReference type="GO" id="GO:0016757">
    <property type="term" value="F:glycosyltransferase activity"/>
    <property type="evidence" value="ECO:0007669"/>
    <property type="project" value="InterPro"/>
</dbReference>
<dbReference type="AlphaFoldDB" id="A0A418NK22"/>
<keyword evidence="4" id="KW-1185">Reference proteome</keyword>
<accession>A0A418NK22</accession>
<dbReference type="InterPro" id="IPR001296">
    <property type="entry name" value="Glyco_trans_1"/>
</dbReference>
<evidence type="ECO:0000259" key="2">
    <source>
        <dbReference type="Pfam" id="PF13439"/>
    </source>
</evidence>
<dbReference type="PANTHER" id="PTHR12526:SF636">
    <property type="entry name" value="BLL3647 PROTEIN"/>
    <property type="match status" value="1"/>
</dbReference>
<dbReference type="Pfam" id="PF00534">
    <property type="entry name" value="Glycos_transf_1"/>
    <property type="match status" value="1"/>
</dbReference>
<evidence type="ECO:0000313" key="4">
    <source>
        <dbReference type="Proteomes" id="UP000285092"/>
    </source>
</evidence>
<reference evidence="3 4" key="1">
    <citation type="submission" date="2018-08" db="EMBL/GenBank/DDBJ databases">
        <title>Altererythrobacter sp.Ery1 and Ery12, the genome sequencing of novel strains in genus Alterythrobacter.</title>
        <authorList>
            <person name="Cheng H."/>
            <person name="Wu Y.-H."/>
            <person name="Fang C."/>
            <person name="Xu X.-W."/>
        </authorList>
    </citation>
    <scope>NUCLEOTIDE SEQUENCE [LARGE SCALE GENOMIC DNA]</scope>
    <source>
        <strain evidence="3 4">Ery1</strain>
    </source>
</reference>
<feature type="domain" description="Glycosyltransferase subfamily 4-like N-terminal" evidence="2">
    <location>
        <begin position="40"/>
        <end position="184"/>
    </location>
</feature>
<protein>
    <submittedName>
        <fullName evidence="3">Glycosyltransferase family 1 protein</fullName>
    </submittedName>
</protein>
<dbReference type="OrthoDB" id="9790710at2"/>
<dbReference type="Gene3D" id="3.40.50.2000">
    <property type="entry name" value="Glycogen Phosphorylase B"/>
    <property type="match status" value="2"/>
</dbReference>
<proteinExistence type="predicted"/>